<dbReference type="GO" id="GO:0006427">
    <property type="term" value="P:histidyl-tRNA aminoacylation"/>
    <property type="evidence" value="ECO:0007669"/>
    <property type="project" value="UniProtKB-UniRule"/>
</dbReference>
<evidence type="ECO:0000256" key="4">
    <source>
        <dbReference type="ARBA" id="ARBA00047639"/>
    </source>
</evidence>
<dbReference type="Gene3D" id="3.30.930.10">
    <property type="entry name" value="Bira Bifunctional Protein, Domain 2"/>
    <property type="match status" value="1"/>
</dbReference>
<dbReference type="AlphaFoldDB" id="A0A554JBN5"/>
<evidence type="ECO:0000256" key="2">
    <source>
        <dbReference type="ARBA" id="ARBA00022741"/>
    </source>
</evidence>
<dbReference type="SUPFAM" id="SSF52954">
    <property type="entry name" value="Class II aaRS ABD-related"/>
    <property type="match status" value="1"/>
</dbReference>
<dbReference type="InterPro" id="IPR004516">
    <property type="entry name" value="HisRS/HisZ"/>
</dbReference>
<keyword evidence="5" id="KW-0436">Ligase</keyword>
<feature type="region of interest" description="Disordered" evidence="6">
    <location>
        <begin position="447"/>
        <end position="501"/>
    </location>
</feature>
<dbReference type="NCBIfam" id="TIGR00442">
    <property type="entry name" value="hisS"/>
    <property type="match status" value="1"/>
</dbReference>
<gene>
    <name evidence="5" type="primary">hisS</name>
    <name evidence="8" type="ORF">CEO22_382</name>
</gene>
<dbReference type="Gene3D" id="3.40.50.800">
    <property type="entry name" value="Anticodon-binding domain"/>
    <property type="match status" value="1"/>
</dbReference>
<dbReference type="EMBL" id="VMFD01000031">
    <property type="protein sequence ID" value="TSC65700.1"/>
    <property type="molecule type" value="Genomic_DNA"/>
</dbReference>
<dbReference type="InterPro" id="IPR004154">
    <property type="entry name" value="Anticodon-bd"/>
</dbReference>
<dbReference type="Pfam" id="PF13393">
    <property type="entry name" value="tRNA-synt_His"/>
    <property type="match status" value="1"/>
</dbReference>
<dbReference type="GO" id="GO:0005524">
    <property type="term" value="F:ATP binding"/>
    <property type="evidence" value="ECO:0007669"/>
    <property type="project" value="UniProtKB-UniRule"/>
</dbReference>
<dbReference type="SUPFAM" id="SSF55681">
    <property type="entry name" value="Class II aaRS and biotin synthetases"/>
    <property type="match status" value="1"/>
</dbReference>
<sequence>MDGLQTPRGTKDILPQEQPYVDLVINSFRSVVESLGFQKIDTPTFEYRSVFVRSVGNESDIVEKELYQVQRLAGAEGSGSEAGRESTREPLVLRPEGTSAVARAYLEHGMQTWPQPVKLYYISSMFRYDRPQKGRYREHHQLGLELFGELGPHADATIMLAYWQFLSRIQLTDSIVFQVNSLGDETCRPRYRKKLKLYLESQRQHLCADCQRRLATNPLRVLDCKVESCREIASQAPVIIDELCLDCKNHLTTLLEYLDALKISYQLNPHLVRGLDYYRRTVFEVIDAYDAANQASISGGGRYDGLIKLLGGKDTPAVGTGIGIERIIDKLIERGIKPPVDTRPAISVIALGDKARIGALQVINQLAGTPYRLNFAFSKDSLKAQLKAAARERSMQAIIIGSRELFDQTVILRDMTTSLQHTVALAKLNQELVDRLLNYDPSQAPVAPIDPDDLAANPENPDNLLDPLTATTADAMSSAEERSPVETSRDSQSSSVSVSPEITSSESVSRFSIIFVNISRLTNTPRATVKLPLILAFHRSRQSPNISRRSNTKGIWIAKTIWLAQSN</sequence>
<dbReference type="GO" id="GO:0005737">
    <property type="term" value="C:cytoplasm"/>
    <property type="evidence" value="ECO:0007669"/>
    <property type="project" value="UniProtKB-SubCell"/>
</dbReference>
<dbReference type="InterPro" id="IPR041715">
    <property type="entry name" value="HisRS-like_core"/>
</dbReference>
<comment type="similarity">
    <text evidence="1 5">Belongs to the class-II aminoacyl-tRNA synthetase family.</text>
</comment>
<feature type="compositionally biased region" description="Low complexity" evidence="6">
    <location>
        <begin position="490"/>
        <end position="501"/>
    </location>
</feature>
<evidence type="ECO:0000256" key="6">
    <source>
        <dbReference type="SAM" id="MobiDB-lite"/>
    </source>
</evidence>
<comment type="caution">
    <text evidence="8">The sequence shown here is derived from an EMBL/GenBank/DDBJ whole genome shotgun (WGS) entry which is preliminary data.</text>
</comment>
<dbReference type="PANTHER" id="PTHR43707">
    <property type="entry name" value="HISTIDYL-TRNA SYNTHETASE"/>
    <property type="match status" value="1"/>
</dbReference>
<dbReference type="EC" id="6.1.1.21" evidence="5"/>
<name>A0A554JBN5_9BACT</name>
<keyword evidence="3 5" id="KW-0030">Aminoacyl-tRNA synthetase</keyword>
<dbReference type="HAMAP" id="MF_00127">
    <property type="entry name" value="His_tRNA_synth"/>
    <property type="match status" value="1"/>
</dbReference>
<accession>A0A554JBN5</accession>
<comment type="catalytic activity">
    <reaction evidence="4 5">
        <text>tRNA(His) + L-histidine + ATP = L-histidyl-tRNA(His) + AMP + diphosphate + H(+)</text>
        <dbReference type="Rhea" id="RHEA:17313"/>
        <dbReference type="Rhea" id="RHEA-COMP:9665"/>
        <dbReference type="Rhea" id="RHEA-COMP:9689"/>
        <dbReference type="ChEBI" id="CHEBI:15378"/>
        <dbReference type="ChEBI" id="CHEBI:30616"/>
        <dbReference type="ChEBI" id="CHEBI:33019"/>
        <dbReference type="ChEBI" id="CHEBI:57595"/>
        <dbReference type="ChEBI" id="CHEBI:78442"/>
        <dbReference type="ChEBI" id="CHEBI:78527"/>
        <dbReference type="ChEBI" id="CHEBI:456215"/>
        <dbReference type="EC" id="6.1.1.21"/>
    </reaction>
</comment>
<dbReference type="InterPro" id="IPR036621">
    <property type="entry name" value="Anticodon-bd_dom_sf"/>
</dbReference>
<keyword evidence="5" id="KW-0963">Cytoplasm</keyword>
<dbReference type="InterPro" id="IPR015807">
    <property type="entry name" value="His-tRNA-ligase"/>
</dbReference>
<organism evidence="8 9">
    <name type="scientific">Candidatus Berkelbacteria bacterium Gr01-1014_85</name>
    <dbReference type="NCBI Taxonomy" id="2017150"/>
    <lineage>
        <taxon>Bacteria</taxon>
        <taxon>Candidatus Berkelbacteria</taxon>
    </lineage>
</organism>
<dbReference type="Proteomes" id="UP000316253">
    <property type="component" value="Unassembled WGS sequence"/>
</dbReference>
<evidence type="ECO:0000256" key="5">
    <source>
        <dbReference type="HAMAP-Rule" id="MF_00127"/>
    </source>
</evidence>
<feature type="domain" description="Aminoacyl-transfer RNA synthetases class-II family profile" evidence="7">
    <location>
        <begin position="24"/>
        <end position="339"/>
    </location>
</feature>
<protein>
    <recommendedName>
        <fullName evidence="5">Histidine--tRNA ligase</fullName>
        <ecNumber evidence="5">6.1.1.21</ecNumber>
    </recommendedName>
    <alternativeName>
        <fullName evidence="5">Histidyl-tRNA synthetase</fullName>
        <shortName evidence="5">HisRS</shortName>
    </alternativeName>
</protein>
<dbReference type="InterPro" id="IPR045864">
    <property type="entry name" value="aa-tRNA-synth_II/BPL/LPL"/>
</dbReference>
<dbReference type="Pfam" id="PF03129">
    <property type="entry name" value="HGTP_anticodon"/>
    <property type="match status" value="1"/>
</dbReference>
<evidence type="ECO:0000256" key="3">
    <source>
        <dbReference type="ARBA" id="ARBA00023146"/>
    </source>
</evidence>
<dbReference type="PANTHER" id="PTHR43707:SF1">
    <property type="entry name" value="HISTIDINE--TRNA LIGASE, MITOCHONDRIAL-RELATED"/>
    <property type="match status" value="1"/>
</dbReference>
<evidence type="ECO:0000256" key="1">
    <source>
        <dbReference type="ARBA" id="ARBA00008226"/>
    </source>
</evidence>
<evidence type="ECO:0000259" key="7">
    <source>
        <dbReference type="PROSITE" id="PS50862"/>
    </source>
</evidence>
<evidence type="ECO:0000313" key="8">
    <source>
        <dbReference type="EMBL" id="TSC65700.1"/>
    </source>
</evidence>
<dbReference type="PROSITE" id="PS50862">
    <property type="entry name" value="AA_TRNA_LIGASE_II"/>
    <property type="match status" value="1"/>
</dbReference>
<keyword evidence="5" id="KW-0067">ATP-binding</keyword>
<evidence type="ECO:0000313" key="9">
    <source>
        <dbReference type="Proteomes" id="UP000316253"/>
    </source>
</evidence>
<reference evidence="8 9" key="1">
    <citation type="submission" date="2017-08" db="EMBL/GenBank/DDBJ databases">
        <title>Mechanisms for carbon and nitrogen cycling indicate functional differentiation within the Candidate Phyla Radiation.</title>
        <authorList>
            <person name="Danczak R.E."/>
            <person name="Johnston M.D."/>
            <person name="Kenah C."/>
            <person name="Slattery M."/>
            <person name="Wrighton K.C."/>
            <person name="Wilkins M.J."/>
        </authorList>
    </citation>
    <scope>NUCLEOTIDE SEQUENCE [LARGE SCALE GENOMIC DNA]</scope>
    <source>
        <strain evidence="8">Gr01-1014_85</strain>
    </source>
</reference>
<keyword evidence="5" id="KW-0648">Protein biosynthesis</keyword>
<comment type="subcellular location">
    <subcellularLocation>
        <location evidence="5">Cytoplasm</location>
    </subcellularLocation>
</comment>
<dbReference type="InterPro" id="IPR006195">
    <property type="entry name" value="aa-tRNA-synth_II"/>
</dbReference>
<proteinExistence type="inferred from homology"/>
<keyword evidence="2 5" id="KW-0547">Nucleotide-binding</keyword>
<dbReference type="GO" id="GO:0004821">
    <property type="term" value="F:histidine-tRNA ligase activity"/>
    <property type="evidence" value="ECO:0007669"/>
    <property type="project" value="UniProtKB-UniRule"/>
</dbReference>
<dbReference type="CDD" id="cd00773">
    <property type="entry name" value="HisRS-like_core"/>
    <property type="match status" value="1"/>
</dbReference>
<comment type="subunit">
    <text evidence="5">Homodimer.</text>
</comment>
<feature type="compositionally biased region" description="Basic and acidic residues" evidence="6">
    <location>
        <begin position="479"/>
        <end position="489"/>
    </location>
</feature>